<evidence type="ECO:0000313" key="1">
    <source>
        <dbReference type="EMBL" id="GEO23360.1"/>
    </source>
</evidence>
<dbReference type="AlphaFoldDB" id="A0A512CH36"/>
<dbReference type="RefSeq" id="WP_146948381.1">
    <property type="nucleotide sequence ID" value="NZ_BJYV01000022.1"/>
</dbReference>
<dbReference type="Proteomes" id="UP000321301">
    <property type="component" value="Unassembled WGS sequence"/>
</dbReference>
<dbReference type="EMBL" id="BJYV01000022">
    <property type="protein sequence ID" value="GEO23360.1"/>
    <property type="molecule type" value="Genomic_DNA"/>
</dbReference>
<reference evidence="1 2" key="1">
    <citation type="submission" date="2019-07" db="EMBL/GenBank/DDBJ databases">
        <title>Whole genome shotgun sequence of Cyclobacterium qasimii NBRC 106168.</title>
        <authorList>
            <person name="Hosoyama A."/>
            <person name="Uohara A."/>
            <person name="Ohji S."/>
            <person name="Ichikawa N."/>
        </authorList>
    </citation>
    <scope>NUCLEOTIDE SEQUENCE [LARGE SCALE GENOMIC DNA]</scope>
    <source>
        <strain evidence="1 2">NBRC 106168</strain>
    </source>
</reference>
<gene>
    <name evidence="1" type="ORF">CQA01_38940</name>
</gene>
<accession>A0A512CH36</accession>
<evidence type="ECO:0008006" key="3">
    <source>
        <dbReference type="Google" id="ProtNLM"/>
    </source>
</evidence>
<name>A0A512CH36_9BACT</name>
<keyword evidence="2" id="KW-1185">Reference proteome</keyword>
<organism evidence="1 2">
    <name type="scientific">Cyclobacterium qasimii</name>
    <dbReference type="NCBI Taxonomy" id="1350429"/>
    <lineage>
        <taxon>Bacteria</taxon>
        <taxon>Pseudomonadati</taxon>
        <taxon>Bacteroidota</taxon>
        <taxon>Cytophagia</taxon>
        <taxon>Cytophagales</taxon>
        <taxon>Cyclobacteriaceae</taxon>
        <taxon>Cyclobacterium</taxon>
    </lineage>
</organism>
<sequence>MESSTLPLILHVFDKHYDAGKALFEELSKKLKSKKSIELESHLDFFSVYIQLLERAHFEKKREISQILSPFKVLHKNLRKVKHIRFIQDGFLTYMHANKRLYPDYEKLISSDKNRVYSDVYELILSIPLQKWEDLYRNIFQYSKGMSILSINTAINQIINEEVEYFQFGTKTRLDAQTISEIYKGLKKVTVLEKIRLSIGLNSIFTHEVHEEIDALGTVMVDWHKNQLLLQHLGSHLGKKEDISKKYQPVLTLLKKNHKELTTDIDNRCQYLFKKMLP</sequence>
<proteinExistence type="predicted"/>
<protein>
    <recommendedName>
        <fullName evidence="3">CHAD domain-containing protein</fullName>
    </recommendedName>
</protein>
<comment type="caution">
    <text evidence="1">The sequence shown here is derived from an EMBL/GenBank/DDBJ whole genome shotgun (WGS) entry which is preliminary data.</text>
</comment>
<evidence type="ECO:0000313" key="2">
    <source>
        <dbReference type="Proteomes" id="UP000321301"/>
    </source>
</evidence>